<comment type="catalytic activity">
    <reaction evidence="9">
        <text>pyranose + acceptor = pyranos-2,3-diulose + reduced acceptor.</text>
        <dbReference type="EC" id="1.1.99.29"/>
    </reaction>
</comment>
<evidence type="ECO:0000256" key="3">
    <source>
        <dbReference type="ARBA" id="ARBA00010790"/>
    </source>
</evidence>
<evidence type="ECO:0000256" key="11">
    <source>
        <dbReference type="ARBA" id="ARBA00034050"/>
    </source>
</evidence>
<proteinExistence type="inferred from homology"/>
<reference evidence="15" key="1">
    <citation type="submission" date="2021-02" db="EMBL/GenBank/DDBJ databases">
        <title>Psilocybe cubensis genome.</title>
        <authorList>
            <person name="Mckernan K.J."/>
            <person name="Crawford S."/>
            <person name="Trippe A."/>
            <person name="Kane L.T."/>
            <person name="Mclaughlin S."/>
        </authorList>
    </citation>
    <scope>NUCLEOTIDE SEQUENCE [LARGE SCALE GENOMIC DNA]</scope>
    <source>
        <strain evidence="15">MGC-MH-2018</strain>
    </source>
</reference>
<name>A0A8H7XYC9_PSICU</name>
<keyword evidence="13" id="KW-0285">Flavoprotein</keyword>
<comment type="caution">
    <text evidence="15">The sequence shown here is derived from an EMBL/GenBank/DDBJ whole genome shotgun (WGS) entry which is preliminary data.</text>
</comment>
<feature type="binding site" evidence="13">
    <location>
        <begin position="542"/>
        <end position="543"/>
    </location>
    <ligand>
        <name>FAD</name>
        <dbReference type="ChEBI" id="CHEBI:57692"/>
    </ligand>
</feature>
<dbReference type="EC" id="1.1.99.29" evidence="5"/>
<evidence type="ECO:0000256" key="10">
    <source>
        <dbReference type="ARBA" id="ARBA00034029"/>
    </source>
</evidence>
<accession>A0A8H7XYC9</accession>
<dbReference type="PANTHER" id="PTHR11552:SF78">
    <property type="entry name" value="GLUCOSE-METHANOL-CHOLINE OXIDOREDUCTASE N-TERMINAL DOMAIN-CONTAINING PROTEIN"/>
    <property type="match status" value="1"/>
</dbReference>
<dbReference type="GO" id="GO:0005576">
    <property type="term" value="C:extracellular region"/>
    <property type="evidence" value="ECO:0007669"/>
    <property type="project" value="UniProtKB-SubCell"/>
</dbReference>
<dbReference type="GO" id="GO:0033718">
    <property type="term" value="F:pyranose dehydrogenase (acceptor) activity"/>
    <property type="evidence" value="ECO:0007669"/>
    <property type="project" value="UniProtKB-EC"/>
</dbReference>
<evidence type="ECO:0000256" key="1">
    <source>
        <dbReference type="ARBA" id="ARBA00001974"/>
    </source>
</evidence>
<evidence type="ECO:0000256" key="6">
    <source>
        <dbReference type="ARBA" id="ARBA00022525"/>
    </source>
</evidence>
<comment type="similarity">
    <text evidence="3">Belongs to the GMC oxidoreductase family.</text>
</comment>
<keyword evidence="13" id="KW-0274">FAD</keyword>
<feature type="binding site" evidence="13">
    <location>
        <begin position="101"/>
        <end position="104"/>
    </location>
    <ligand>
        <name>FAD</name>
        <dbReference type="ChEBI" id="CHEBI:57692"/>
    </ligand>
</feature>
<dbReference type="InterPro" id="IPR007867">
    <property type="entry name" value="GMC_OxRtase_C"/>
</dbReference>
<feature type="domain" description="Glucose-methanol-choline oxidoreductase N-terminal" evidence="14">
    <location>
        <begin position="280"/>
        <end position="294"/>
    </location>
</feature>
<feature type="binding site" evidence="13">
    <location>
        <position position="237"/>
    </location>
    <ligand>
        <name>FAD</name>
        <dbReference type="ChEBI" id="CHEBI:57692"/>
    </ligand>
</feature>
<dbReference type="SUPFAM" id="SSF51905">
    <property type="entry name" value="FAD/NAD(P)-binding domain"/>
    <property type="match status" value="1"/>
</dbReference>
<evidence type="ECO:0000256" key="2">
    <source>
        <dbReference type="ARBA" id="ARBA00004613"/>
    </source>
</evidence>
<evidence type="ECO:0000256" key="7">
    <source>
        <dbReference type="ARBA" id="ARBA00024699"/>
    </source>
</evidence>
<organism evidence="15">
    <name type="scientific">Psilocybe cubensis</name>
    <name type="common">Psychedelic mushroom</name>
    <name type="synonym">Stropharia cubensis</name>
    <dbReference type="NCBI Taxonomy" id="181762"/>
    <lineage>
        <taxon>Eukaryota</taxon>
        <taxon>Fungi</taxon>
        <taxon>Dikarya</taxon>
        <taxon>Basidiomycota</taxon>
        <taxon>Agaricomycotina</taxon>
        <taxon>Agaricomycetes</taxon>
        <taxon>Agaricomycetidae</taxon>
        <taxon>Agaricales</taxon>
        <taxon>Agaricineae</taxon>
        <taxon>Strophariaceae</taxon>
        <taxon>Psilocybe</taxon>
    </lineage>
</organism>
<dbReference type="PANTHER" id="PTHR11552">
    <property type="entry name" value="GLUCOSE-METHANOL-CHOLINE GMC OXIDOREDUCTASE"/>
    <property type="match status" value="1"/>
</dbReference>
<dbReference type="AlphaFoldDB" id="A0A8H7XYC9"/>
<comment type="catalytic activity">
    <reaction evidence="12">
        <text>a pyranoside + acceptor = a pyranosid-3,4-diulose + reduced acceptor.</text>
        <dbReference type="EC" id="1.1.99.29"/>
    </reaction>
</comment>
<evidence type="ECO:0000256" key="13">
    <source>
        <dbReference type="PIRSR" id="PIRSR000137-2"/>
    </source>
</evidence>
<evidence type="ECO:0000259" key="14">
    <source>
        <dbReference type="PROSITE" id="PS00624"/>
    </source>
</evidence>
<evidence type="ECO:0000313" key="15">
    <source>
        <dbReference type="EMBL" id="KAG5170036.1"/>
    </source>
</evidence>
<gene>
    <name evidence="15" type="ORF">JR316_004420</name>
</gene>
<keyword evidence="6" id="KW-0964">Secreted</keyword>
<sequence length="614" mass="66585">MTTEADYDIIFAGGGASACITAGRLAAADPSLKILVVEAGPHTREKRDVIQPARYANALARVATGESEMFAVHVGKPTDSLLGRAPIVLAPSAVGGGSSVNFMVYTRGAASDYDDWEIEYGNAGWGSKHLIPLLKKAETYQPETKNDTHGTSGPLKISHVPPGLINIASNSLEVAAAYDKKRPQITEDVNTFYECNKYGYAERYINGLTGRRSDTAHHYIYNQENNLNLTVLDRHRVIRVIFEGNRAVGIEYLDDLAGRKGGDVARVIARASRLVVVAAGTLGSPTILERSGIGAKSILDKAGIKTLVDLPGVGENYQDHNLMFLQSKATPDTDSMDGIFRGDEEVIAKHEKQWLENGQGLMAHNGLFWGIKIRPVEEELRSMSPDFDQRWKTYYASPEHQDKPIALLGFMAAYGGATPDVPIAKYFSFVYFSAYPASVGSIHVTSGTDPYAPSDFHPGFLDDPSDLSVLRFCYKKARELSRRIKYYAGDVVAIHPNFKETSEAKPKASSAPASLTDADIVYSKEDDEAIDEYHRKRAESGWHSIGTCAMKPRETGGVVDARLNVYGVQGLKVADCSIAPANVGANMYNTAIAIGEKAAVIIAQDLGIGGVSEE</sequence>
<dbReference type="PIRSF" id="PIRSF000137">
    <property type="entry name" value="Alcohol_oxidase"/>
    <property type="match status" value="1"/>
</dbReference>
<dbReference type="Gene3D" id="3.30.560.10">
    <property type="entry name" value="Glucose Oxidase, domain 3"/>
    <property type="match status" value="1"/>
</dbReference>
<protein>
    <recommendedName>
        <fullName evidence="5">pyranose dehydrogenase (acceptor)</fullName>
        <ecNumber evidence="5">1.1.99.29</ecNumber>
    </recommendedName>
</protein>
<dbReference type="PROSITE" id="PS00624">
    <property type="entry name" value="GMC_OXRED_2"/>
    <property type="match status" value="1"/>
</dbReference>
<comment type="catalytic activity">
    <reaction evidence="11">
        <text>a pyranoside + acceptor = a pyranosid-3-ulose + reduced acceptor.</text>
        <dbReference type="EC" id="1.1.99.29"/>
    </reaction>
</comment>
<dbReference type="GO" id="GO:0050660">
    <property type="term" value="F:flavin adenine dinucleotide binding"/>
    <property type="evidence" value="ECO:0007669"/>
    <property type="project" value="InterPro"/>
</dbReference>
<dbReference type="InterPro" id="IPR036188">
    <property type="entry name" value="FAD/NAD-bd_sf"/>
</dbReference>
<dbReference type="Gene3D" id="3.50.50.60">
    <property type="entry name" value="FAD/NAD(P)-binding domain"/>
    <property type="match status" value="1"/>
</dbReference>
<dbReference type="Pfam" id="PF05199">
    <property type="entry name" value="GMC_oxred_C"/>
    <property type="match status" value="1"/>
</dbReference>
<evidence type="ECO:0000256" key="12">
    <source>
        <dbReference type="ARBA" id="ARBA00034059"/>
    </source>
</evidence>
<dbReference type="InterPro" id="IPR000172">
    <property type="entry name" value="GMC_OxRdtase_N"/>
</dbReference>
<dbReference type="InterPro" id="IPR012132">
    <property type="entry name" value="GMC_OxRdtase"/>
</dbReference>
<comment type="subcellular location">
    <subcellularLocation>
        <location evidence="2">Secreted</location>
    </subcellularLocation>
</comment>
<dbReference type="Pfam" id="PF00732">
    <property type="entry name" value="GMC_oxred_N"/>
    <property type="match status" value="1"/>
</dbReference>
<evidence type="ECO:0000256" key="5">
    <source>
        <dbReference type="ARBA" id="ARBA00013177"/>
    </source>
</evidence>
<comment type="cofactor">
    <cofactor evidence="1 13">
        <name>FAD</name>
        <dbReference type="ChEBI" id="CHEBI:57692"/>
    </cofactor>
</comment>
<evidence type="ECO:0000256" key="4">
    <source>
        <dbReference type="ARBA" id="ARBA00011245"/>
    </source>
</evidence>
<comment type="subunit">
    <text evidence="4">Monomer.</text>
</comment>
<dbReference type="OrthoDB" id="269227at2759"/>
<comment type="function">
    <text evidence="7">Catalyzes the single-oxidation or sequential double oxidation reaction of carbohydrates primarily at carbon-2 and/or carbon-3 with the concomitant reduction of the flavin. The enzyme exhibits a broad sugar substrate specificity, oxidizing different aldopyranoses to the corresponding C-1, C-2, C-3 or C-1,2, C-2,3 and C-3,4 (di)dehydro sugars with substrate-specific regioselectivity. Accepts only a narrow range of electron acceptors such as substituted benzoquinones and complexed metal ions and reacts extremely slowly with O(2) as acceptor. May play a role in the natural recycling of plant matter by oxidizing all major monosaccharides in lignocellulose and by reducing quinone compounds or reactive radical species generated during lignin depolymerization.</text>
</comment>
<comment type="catalytic activity">
    <reaction evidence="8">
        <text>pyranose + acceptor = pyranos-2-ulose + reduced acceptor.</text>
        <dbReference type="EC" id="1.1.99.29"/>
    </reaction>
</comment>
<comment type="catalytic activity">
    <reaction evidence="10">
        <text>pyranose + acceptor = pyranos-3-ulose + reduced acceptor.</text>
        <dbReference type="EC" id="1.1.99.29"/>
    </reaction>
</comment>
<evidence type="ECO:0000256" key="8">
    <source>
        <dbReference type="ARBA" id="ARBA00033986"/>
    </source>
</evidence>
<evidence type="ECO:0000256" key="9">
    <source>
        <dbReference type="ARBA" id="ARBA00034010"/>
    </source>
</evidence>
<dbReference type="EMBL" id="JAFIQS010000004">
    <property type="protein sequence ID" value="KAG5170036.1"/>
    <property type="molecule type" value="Genomic_DNA"/>
</dbReference>
<dbReference type="SUPFAM" id="SSF54373">
    <property type="entry name" value="FAD-linked reductases, C-terminal domain"/>
    <property type="match status" value="1"/>
</dbReference>